<evidence type="ECO:0000256" key="1">
    <source>
        <dbReference type="ARBA" id="ARBA00004123"/>
    </source>
</evidence>
<proteinExistence type="predicted"/>
<dbReference type="InterPro" id="IPR036864">
    <property type="entry name" value="Zn2-C6_fun-type_DNA-bd_sf"/>
</dbReference>
<keyword evidence="12" id="KW-1185">Reference proteome</keyword>
<dbReference type="GO" id="GO:0043565">
    <property type="term" value="F:sequence-specific DNA binding"/>
    <property type="evidence" value="ECO:0007669"/>
    <property type="project" value="TreeGrafter"/>
</dbReference>
<keyword evidence="3" id="KW-0862">Zinc</keyword>
<name>A0A2I2FDT3_ASPCN</name>
<feature type="region of interest" description="Disordered" evidence="9">
    <location>
        <begin position="612"/>
        <end position="634"/>
    </location>
</feature>
<dbReference type="SMART" id="SM00906">
    <property type="entry name" value="Fungal_trans"/>
    <property type="match status" value="1"/>
</dbReference>
<evidence type="ECO:0000259" key="10">
    <source>
        <dbReference type="PROSITE" id="PS50048"/>
    </source>
</evidence>
<dbReference type="STRING" id="41067.A0A2I2FDT3"/>
<evidence type="ECO:0000256" key="4">
    <source>
        <dbReference type="ARBA" id="ARBA00023015"/>
    </source>
</evidence>
<dbReference type="GO" id="GO:0008270">
    <property type="term" value="F:zinc ion binding"/>
    <property type="evidence" value="ECO:0007669"/>
    <property type="project" value="InterPro"/>
</dbReference>
<dbReference type="GO" id="GO:0000981">
    <property type="term" value="F:DNA-binding transcription factor activity, RNA polymerase II-specific"/>
    <property type="evidence" value="ECO:0007669"/>
    <property type="project" value="InterPro"/>
</dbReference>
<evidence type="ECO:0000313" key="12">
    <source>
        <dbReference type="Proteomes" id="UP000234585"/>
    </source>
</evidence>
<dbReference type="PROSITE" id="PS50048">
    <property type="entry name" value="ZN2_CY6_FUNGAL_2"/>
    <property type="match status" value="1"/>
</dbReference>
<dbReference type="PROSITE" id="PS00463">
    <property type="entry name" value="ZN2_CY6_FUNGAL_1"/>
    <property type="match status" value="1"/>
</dbReference>
<dbReference type="CDD" id="cd00067">
    <property type="entry name" value="GAL4"/>
    <property type="match status" value="1"/>
</dbReference>
<dbReference type="AlphaFoldDB" id="A0A2I2FDT3"/>
<evidence type="ECO:0000313" key="11">
    <source>
        <dbReference type="EMBL" id="PLB38783.1"/>
    </source>
</evidence>
<dbReference type="Pfam" id="PF00172">
    <property type="entry name" value="Zn_clus"/>
    <property type="match status" value="1"/>
</dbReference>
<evidence type="ECO:0000256" key="2">
    <source>
        <dbReference type="ARBA" id="ARBA00022723"/>
    </source>
</evidence>
<dbReference type="InterPro" id="IPR001138">
    <property type="entry name" value="Zn2Cys6_DnaBD"/>
</dbReference>
<evidence type="ECO:0000256" key="9">
    <source>
        <dbReference type="SAM" id="MobiDB-lite"/>
    </source>
</evidence>
<dbReference type="EMBL" id="KZ559133">
    <property type="protein sequence ID" value="PLB38783.1"/>
    <property type="molecule type" value="Genomic_DNA"/>
</dbReference>
<evidence type="ECO:0000256" key="8">
    <source>
        <dbReference type="SAM" id="Coils"/>
    </source>
</evidence>
<dbReference type="SMART" id="SM00066">
    <property type="entry name" value="GAL4"/>
    <property type="match status" value="1"/>
</dbReference>
<dbReference type="RefSeq" id="XP_024672795.1">
    <property type="nucleotide sequence ID" value="XM_024812290.1"/>
</dbReference>
<organism evidence="11 12">
    <name type="scientific">Aspergillus candidus</name>
    <dbReference type="NCBI Taxonomy" id="41067"/>
    <lineage>
        <taxon>Eukaryota</taxon>
        <taxon>Fungi</taxon>
        <taxon>Dikarya</taxon>
        <taxon>Ascomycota</taxon>
        <taxon>Pezizomycotina</taxon>
        <taxon>Eurotiomycetes</taxon>
        <taxon>Eurotiomycetidae</taxon>
        <taxon>Eurotiales</taxon>
        <taxon>Aspergillaceae</taxon>
        <taxon>Aspergillus</taxon>
        <taxon>Aspergillus subgen. Circumdati</taxon>
    </lineage>
</organism>
<evidence type="ECO:0000256" key="6">
    <source>
        <dbReference type="ARBA" id="ARBA00023163"/>
    </source>
</evidence>
<dbReference type="PANTHER" id="PTHR47782:SF2">
    <property type="entry name" value="TRANSCRIPTION FACTOR, PUTATIVE (AFU_ORTHOLOGUE AFUA_4G12570)-RELATED"/>
    <property type="match status" value="1"/>
</dbReference>
<dbReference type="Pfam" id="PF04082">
    <property type="entry name" value="Fungal_trans"/>
    <property type="match status" value="1"/>
</dbReference>
<dbReference type="FunFam" id="4.10.240.10:FF:000035">
    <property type="entry name" value="C6 transcription factor, putative (AFU_orthologue AFUA_4G12570)"/>
    <property type="match status" value="1"/>
</dbReference>
<dbReference type="Proteomes" id="UP000234585">
    <property type="component" value="Unassembled WGS sequence"/>
</dbReference>
<sequence>MREDNEHINPFLDAPELRVSRPVAACSRCRTAKIKCDGKLPACSACERVGKATSCSGASDEFARGKERSYVASLEGHCERLEKRIAELRRRKELLSLGQNEVVRESSITSNSAAGGFAQGHRKEVSDIDDLVGDFGYLSVNATSRDFHGITSNASFANLLLSLSFAGGVPKSESSLLPPRSDITPLLQHYFDRFFPQLPFFVETNFWTSVDTVYQGGGRFAKSSDQWFLRMVLAVASGSLSSQAGDRSYQRAQSFLAGALPYADDVLRPGSIAGIQAIILLAQYALVDPQRFRSWYLVGMAARAIVDLGLHQDPSPEVVSNSEPLEIRRRVFHCAYCLDRGVSTALDRTYSLSDDSINVALPSTAVPIPSALTESNHIFQRSPEPAWHLVRIRRILSAAYQKRFFDQSEQAGPLPDASMWTLCAKAHEWLEGAPKIAPSHFPLIYRLEFLYTITVILSPSGDISTLCDYAKVFLFEHCLHYIAQLHRVWEDPKWLPLMTELDLQRAYQVGVRIVDILSQHYELLLSPSIPALPTLAHNVARPPLVDSEDRLKSHARAIDSLRQTQAILARGERRWETSTLLQKFQQISGSVQEQLLQPSLFYLAEPLGYSGDLTATQPPDPTDSGYVAFGLGSS</sequence>
<dbReference type="GeneID" id="36519450"/>
<keyword evidence="2" id="KW-0479">Metal-binding</keyword>
<dbReference type="InterPro" id="IPR007219">
    <property type="entry name" value="XnlR_reg_dom"/>
</dbReference>
<keyword evidence="8" id="KW-0175">Coiled coil</keyword>
<dbReference type="GO" id="GO:0006351">
    <property type="term" value="P:DNA-templated transcription"/>
    <property type="evidence" value="ECO:0007669"/>
    <property type="project" value="InterPro"/>
</dbReference>
<evidence type="ECO:0000256" key="5">
    <source>
        <dbReference type="ARBA" id="ARBA00023125"/>
    </source>
</evidence>
<dbReference type="GO" id="GO:0045944">
    <property type="term" value="P:positive regulation of transcription by RNA polymerase II"/>
    <property type="evidence" value="ECO:0007669"/>
    <property type="project" value="TreeGrafter"/>
</dbReference>
<evidence type="ECO:0000256" key="3">
    <source>
        <dbReference type="ARBA" id="ARBA00022833"/>
    </source>
</evidence>
<dbReference type="GO" id="GO:0005634">
    <property type="term" value="C:nucleus"/>
    <property type="evidence" value="ECO:0007669"/>
    <property type="project" value="UniProtKB-SubCell"/>
</dbReference>
<dbReference type="CDD" id="cd12148">
    <property type="entry name" value="fungal_TF_MHR"/>
    <property type="match status" value="1"/>
</dbReference>
<gene>
    <name evidence="11" type="ORF">BDW47DRAFT_104290</name>
</gene>
<keyword evidence="6" id="KW-0804">Transcription</keyword>
<protein>
    <submittedName>
        <fullName evidence="11">Fungal-specific transcription factor domain protein</fullName>
    </submittedName>
</protein>
<dbReference type="Gene3D" id="4.10.240.10">
    <property type="entry name" value="Zn(2)-C6 fungal-type DNA-binding domain"/>
    <property type="match status" value="1"/>
</dbReference>
<comment type="subcellular location">
    <subcellularLocation>
        <location evidence="1">Nucleus</location>
    </subcellularLocation>
</comment>
<reference evidence="11 12" key="1">
    <citation type="submission" date="2017-12" db="EMBL/GenBank/DDBJ databases">
        <authorList>
            <consortium name="DOE Joint Genome Institute"/>
            <person name="Haridas S."/>
            <person name="Kjaerbolling I."/>
            <person name="Vesth T.C."/>
            <person name="Frisvad J.C."/>
            <person name="Nybo J.L."/>
            <person name="Theobald S."/>
            <person name="Kuo A."/>
            <person name="Bowyer P."/>
            <person name="Matsuda Y."/>
            <person name="Mondo S."/>
            <person name="Lyhne E.K."/>
            <person name="Kogle M.E."/>
            <person name="Clum A."/>
            <person name="Lipzen A."/>
            <person name="Salamov A."/>
            <person name="Ngan C.Y."/>
            <person name="Daum C."/>
            <person name="Chiniquy J."/>
            <person name="Barry K."/>
            <person name="LaButti K."/>
            <person name="Simmons B.A."/>
            <person name="Magnuson J.K."/>
            <person name="Mortensen U.H."/>
            <person name="Larsen T.O."/>
            <person name="Grigoriev I.V."/>
            <person name="Baker S.E."/>
            <person name="Andersen M.R."/>
            <person name="Nordberg H.P."/>
            <person name="Cantor M.N."/>
            <person name="Hua S.X."/>
        </authorList>
    </citation>
    <scope>NUCLEOTIDE SEQUENCE [LARGE SCALE GENOMIC DNA]</scope>
    <source>
        <strain evidence="11 12">CBS 102.13</strain>
    </source>
</reference>
<dbReference type="SUPFAM" id="SSF57701">
    <property type="entry name" value="Zn2/Cys6 DNA-binding domain"/>
    <property type="match status" value="1"/>
</dbReference>
<keyword evidence="5" id="KW-0238">DNA-binding</keyword>
<feature type="coiled-coil region" evidence="8">
    <location>
        <begin position="71"/>
        <end position="98"/>
    </location>
</feature>
<feature type="domain" description="Zn(2)-C6 fungal-type" evidence="10">
    <location>
        <begin position="25"/>
        <end position="56"/>
    </location>
</feature>
<dbReference type="OrthoDB" id="5319458at2759"/>
<keyword evidence="4" id="KW-0805">Transcription regulation</keyword>
<dbReference type="PANTHER" id="PTHR47782">
    <property type="entry name" value="ZN(II)2CYS6 TRANSCRIPTION FACTOR (EUROFUNG)-RELATED"/>
    <property type="match status" value="1"/>
</dbReference>
<dbReference type="InterPro" id="IPR052202">
    <property type="entry name" value="Yeast_MetPath_Reg"/>
</dbReference>
<keyword evidence="7" id="KW-0539">Nucleus</keyword>
<evidence type="ECO:0000256" key="7">
    <source>
        <dbReference type="ARBA" id="ARBA00023242"/>
    </source>
</evidence>
<accession>A0A2I2FDT3</accession>